<evidence type="ECO:0000313" key="10">
    <source>
        <dbReference type="EMBL" id="SHJ27806.1"/>
    </source>
</evidence>
<comment type="subcellular location">
    <subcellularLocation>
        <location evidence="1">Cell membrane</location>
        <topology evidence="1">Multi-pass membrane protein</topology>
    </subcellularLocation>
</comment>
<feature type="domain" description="MgtC/SapB/SrpB/YhiD N-terminal" evidence="8">
    <location>
        <begin position="11"/>
        <end position="130"/>
    </location>
</feature>
<accession>A0A1M6I006</accession>
<comment type="similarity">
    <text evidence="2">Belongs to the MgtC/SapB family.</text>
</comment>
<dbReference type="EMBL" id="FQZB01000007">
    <property type="protein sequence ID" value="SHJ27806.1"/>
    <property type="molecule type" value="Genomic_DNA"/>
</dbReference>
<name>A0A1M6I006_9CLOT</name>
<feature type="transmembrane region" description="Helical" evidence="7">
    <location>
        <begin position="86"/>
        <end position="103"/>
    </location>
</feature>
<dbReference type="InterPro" id="IPR003416">
    <property type="entry name" value="MgtC/SapB/SrpB/YhiD_fam"/>
</dbReference>
<dbReference type="PANTHER" id="PTHR33778">
    <property type="entry name" value="PROTEIN MGTC"/>
    <property type="match status" value="1"/>
</dbReference>
<gene>
    <name evidence="10" type="ORF">SAMN02745163_01645</name>
</gene>
<dbReference type="GO" id="GO:0005886">
    <property type="term" value="C:plasma membrane"/>
    <property type="evidence" value="ECO:0007669"/>
    <property type="project" value="UniProtKB-SubCell"/>
</dbReference>
<reference evidence="10 11" key="1">
    <citation type="submission" date="2016-11" db="EMBL/GenBank/DDBJ databases">
        <authorList>
            <person name="Jaros S."/>
            <person name="Januszkiewicz K."/>
            <person name="Wedrychowicz H."/>
        </authorList>
    </citation>
    <scope>NUCLEOTIDE SEQUENCE [LARGE SCALE GENOMIC DNA]</scope>
    <source>
        <strain evidence="10 11">DSM 21758</strain>
    </source>
</reference>
<protein>
    <submittedName>
        <fullName evidence="10">Putative Mg2+ transporter-C (MgtC) family protein</fullName>
    </submittedName>
</protein>
<dbReference type="OrthoDB" id="9811198at2"/>
<feature type="transmembrane region" description="Helical" evidence="7">
    <location>
        <begin position="61"/>
        <end position="79"/>
    </location>
</feature>
<dbReference type="InterPro" id="IPR049177">
    <property type="entry name" value="MgtC_SapB_SrpB_YhiD_N"/>
</dbReference>
<dbReference type="STRING" id="1121302.SAMN02745163_01645"/>
<feature type="domain" description="MgtC-like C-terminal" evidence="9">
    <location>
        <begin position="146"/>
        <end position="223"/>
    </location>
</feature>
<feature type="transmembrane region" description="Helical" evidence="7">
    <location>
        <begin position="31"/>
        <end position="49"/>
    </location>
</feature>
<evidence type="ECO:0000256" key="1">
    <source>
        <dbReference type="ARBA" id="ARBA00004651"/>
    </source>
</evidence>
<dbReference type="Gene3D" id="3.30.70.260">
    <property type="match status" value="1"/>
</dbReference>
<keyword evidence="3" id="KW-1003">Cell membrane</keyword>
<evidence type="ECO:0000256" key="2">
    <source>
        <dbReference type="ARBA" id="ARBA00009298"/>
    </source>
</evidence>
<dbReference type="RefSeq" id="WP_072986193.1">
    <property type="nucleotide sequence ID" value="NZ_FQZB01000007.1"/>
</dbReference>
<evidence type="ECO:0000256" key="3">
    <source>
        <dbReference type="ARBA" id="ARBA00022475"/>
    </source>
</evidence>
<feature type="transmembrane region" description="Helical" evidence="7">
    <location>
        <begin position="6"/>
        <end position="22"/>
    </location>
</feature>
<evidence type="ECO:0000256" key="7">
    <source>
        <dbReference type="SAM" id="Phobius"/>
    </source>
</evidence>
<evidence type="ECO:0000259" key="9">
    <source>
        <dbReference type="Pfam" id="PF21770"/>
    </source>
</evidence>
<keyword evidence="6 7" id="KW-0472">Membrane</keyword>
<proteinExistence type="inferred from homology"/>
<evidence type="ECO:0000256" key="5">
    <source>
        <dbReference type="ARBA" id="ARBA00022989"/>
    </source>
</evidence>
<keyword evidence="11" id="KW-1185">Reference proteome</keyword>
<dbReference type="Proteomes" id="UP000184310">
    <property type="component" value="Unassembled WGS sequence"/>
</dbReference>
<evidence type="ECO:0000256" key="6">
    <source>
        <dbReference type="ARBA" id="ARBA00023136"/>
    </source>
</evidence>
<dbReference type="AlphaFoldDB" id="A0A1M6I006"/>
<evidence type="ECO:0000256" key="4">
    <source>
        <dbReference type="ARBA" id="ARBA00022692"/>
    </source>
</evidence>
<dbReference type="Pfam" id="PF02308">
    <property type="entry name" value="MgtC"/>
    <property type="match status" value="1"/>
</dbReference>
<dbReference type="InterPro" id="IPR048640">
    <property type="entry name" value="MgtC-like_C"/>
</dbReference>
<evidence type="ECO:0000259" key="8">
    <source>
        <dbReference type="Pfam" id="PF02308"/>
    </source>
</evidence>
<keyword evidence="5 7" id="KW-1133">Transmembrane helix</keyword>
<feature type="transmembrane region" description="Helical" evidence="7">
    <location>
        <begin position="109"/>
        <end position="128"/>
    </location>
</feature>
<organism evidence="10 11">
    <name type="scientific">Clostridium cavendishii DSM 21758</name>
    <dbReference type="NCBI Taxonomy" id="1121302"/>
    <lineage>
        <taxon>Bacteria</taxon>
        <taxon>Bacillati</taxon>
        <taxon>Bacillota</taxon>
        <taxon>Clostridia</taxon>
        <taxon>Eubacteriales</taxon>
        <taxon>Clostridiaceae</taxon>
        <taxon>Clostridium</taxon>
    </lineage>
</organism>
<sequence>MNIFQFSIRVIVACFLGILIGFERQYRHRMAGIRTNVLVCVGACLFVMFSTLDNGADKARIAAQVVSGIGFLGGGVIIREGFNIKGLNTAATLWCTAAIGVLLSEGFIYEAIIGTSIILFVNVVLLPLEQKIYKGNITEIEGESHYDINVQCLNKEELHIRALLMHMVKEENIMLSKLESKNVELSEVVNIRAELISMVKKDTCLEKIVSNISLEAGVIAISWGIK</sequence>
<dbReference type="PANTHER" id="PTHR33778:SF3">
    <property type="entry name" value="PROTEIN MGTC"/>
    <property type="match status" value="1"/>
</dbReference>
<evidence type="ECO:0000313" key="11">
    <source>
        <dbReference type="Proteomes" id="UP000184310"/>
    </source>
</evidence>
<dbReference type="PRINTS" id="PR01837">
    <property type="entry name" value="MGTCSAPBPROT"/>
</dbReference>
<keyword evidence="4 7" id="KW-0812">Transmembrane</keyword>
<dbReference type="Pfam" id="PF21770">
    <property type="entry name" value="MgtC_SapB_C"/>
    <property type="match status" value="1"/>
</dbReference>